<reference evidence="5 6" key="1">
    <citation type="submission" date="2016-10" db="EMBL/GenBank/DDBJ databases">
        <authorList>
            <person name="de Groot N.N."/>
        </authorList>
    </citation>
    <scope>NUCLEOTIDE SEQUENCE [LARGE SCALE GENOMIC DNA]</scope>
    <source>
        <strain evidence="5 6">DSM 44149</strain>
    </source>
</reference>
<evidence type="ECO:0000259" key="4">
    <source>
        <dbReference type="PROSITE" id="PS50977"/>
    </source>
</evidence>
<evidence type="ECO:0000256" key="2">
    <source>
        <dbReference type="PROSITE-ProRule" id="PRU00335"/>
    </source>
</evidence>
<dbReference type="InterPro" id="IPR001647">
    <property type="entry name" value="HTH_TetR"/>
</dbReference>
<dbReference type="Gene3D" id="1.10.357.10">
    <property type="entry name" value="Tetracycline Repressor, domain 2"/>
    <property type="match status" value="1"/>
</dbReference>
<dbReference type="SUPFAM" id="SSF46689">
    <property type="entry name" value="Homeodomain-like"/>
    <property type="match status" value="1"/>
</dbReference>
<evidence type="ECO:0000313" key="6">
    <source>
        <dbReference type="Proteomes" id="UP000183376"/>
    </source>
</evidence>
<proteinExistence type="predicted"/>
<organism evidence="5 6">
    <name type="scientific">Allokutzneria albata</name>
    <name type="common">Kibdelosporangium albatum</name>
    <dbReference type="NCBI Taxonomy" id="211114"/>
    <lineage>
        <taxon>Bacteria</taxon>
        <taxon>Bacillati</taxon>
        <taxon>Actinomycetota</taxon>
        <taxon>Actinomycetes</taxon>
        <taxon>Pseudonocardiales</taxon>
        <taxon>Pseudonocardiaceae</taxon>
        <taxon>Allokutzneria</taxon>
    </lineage>
</organism>
<sequence length="243" mass="25891">MASGVRAHSRRELLADAAIEVLAREGGRGLTHRAVDREAEVPIGTAKNYFPTRNALLVAAARRMADEHGAAVQVLRETTPAEVRPDQVRELYPAMLARAVSGDRTQTLALFELYLEGVRRPEVREALGEMVRANAEGVIAVHRSAGLDTTPRDAALLDAYFLGVSISLLALPEDALGKLGLDDPHDLGHGLFAAAVPGVSDACDDHGDRRVDEPVGQDQHPGVAVPGPEVAEEEPGHPLVGHD</sequence>
<dbReference type="STRING" id="211114.SAMN04489726_0300"/>
<dbReference type="RefSeq" id="WP_197683947.1">
    <property type="nucleotide sequence ID" value="NZ_JOEF01000006.1"/>
</dbReference>
<evidence type="ECO:0000256" key="3">
    <source>
        <dbReference type="SAM" id="MobiDB-lite"/>
    </source>
</evidence>
<dbReference type="GO" id="GO:0003677">
    <property type="term" value="F:DNA binding"/>
    <property type="evidence" value="ECO:0007669"/>
    <property type="project" value="UniProtKB-UniRule"/>
</dbReference>
<evidence type="ECO:0000256" key="1">
    <source>
        <dbReference type="ARBA" id="ARBA00023125"/>
    </source>
</evidence>
<dbReference type="AlphaFoldDB" id="A0A1G9R8S1"/>
<dbReference type="EMBL" id="LT629701">
    <property type="protein sequence ID" value="SDM19623.1"/>
    <property type="molecule type" value="Genomic_DNA"/>
</dbReference>
<gene>
    <name evidence="5" type="ORF">SAMN04489726_0300</name>
</gene>
<feature type="compositionally biased region" description="Basic and acidic residues" evidence="3">
    <location>
        <begin position="234"/>
        <end position="243"/>
    </location>
</feature>
<keyword evidence="6" id="KW-1185">Reference proteome</keyword>
<dbReference type="InterPro" id="IPR009057">
    <property type="entry name" value="Homeodomain-like_sf"/>
</dbReference>
<dbReference type="Proteomes" id="UP000183376">
    <property type="component" value="Chromosome I"/>
</dbReference>
<protein>
    <submittedName>
        <fullName evidence="5">DNA-binding transcriptional regulator YbjK</fullName>
    </submittedName>
</protein>
<dbReference type="PROSITE" id="PS50977">
    <property type="entry name" value="HTH_TETR_2"/>
    <property type="match status" value="1"/>
</dbReference>
<feature type="compositionally biased region" description="Basic and acidic residues" evidence="3">
    <location>
        <begin position="203"/>
        <end position="213"/>
    </location>
</feature>
<dbReference type="InterPro" id="IPR041583">
    <property type="entry name" value="TetR_C_31"/>
</dbReference>
<dbReference type="Pfam" id="PF17940">
    <property type="entry name" value="TetR_C_31"/>
    <property type="match status" value="1"/>
</dbReference>
<evidence type="ECO:0000313" key="5">
    <source>
        <dbReference type="EMBL" id="SDM19623.1"/>
    </source>
</evidence>
<name>A0A1G9R8S1_ALLAB</name>
<feature type="domain" description="HTH tetR-type" evidence="4">
    <location>
        <begin position="8"/>
        <end position="68"/>
    </location>
</feature>
<keyword evidence="1 2" id="KW-0238">DNA-binding</keyword>
<accession>A0A1G9R8S1</accession>
<feature type="region of interest" description="Disordered" evidence="3">
    <location>
        <begin position="203"/>
        <end position="243"/>
    </location>
</feature>
<feature type="DNA-binding region" description="H-T-H motif" evidence="2">
    <location>
        <begin position="31"/>
        <end position="50"/>
    </location>
</feature>